<dbReference type="Gene3D" id="1.10.4160.10">
    <property type="entry name" value="Hydantoin permease"/>
    <property type="match status" value="1"/>
</dbReference>
<dbReference type="InterPro" id="IPR045225">
    <property type="entry name" value="Uracil/uridine/allantoin_perm"/>
</dbReference>
<evidence type="ECO:0000256" key="4">
    <source>
        <dbReference type="ARBA" id="ARBA00022989"/>
    </source>
</evidence>
<feature type="transmembrane region" description="Helical" evidence="6">
    <location>
        <begin position="157"/>
        <end position="174"/>
    </location>
</feature>
<feature type="transmembrane region" description="Helical" evidence="6">
    <location>
        <begin position="70"/>
        <end position="90"/>
    </location>
</feature>
<protein>
    <submittedName>
        <fullName evidence="7">Allantoin permease</fullName>
    </submittedName>
</protein>
<keyword evidence="5 6" id="KW-0472">Membrane</keyword>
<comment type="caution">
    <text evidence="7">The sequence shown here is derived from an EMBL/GenBank/DDBJ whole genome shotgun (WGS) entry which is preliminary data.</text>
</comment>
<dbReference type="PANTHER" id="PTHR30618:SF4">
    <property type="entry name" value="ALLANTOIN PERMEASE"/>
    <property type="match status" value="1"/>
</dbReference>
<reference evidence="7 8" key="1">
    <citation type="journal article" date="2016" name="DNA Res.">
        <title>Genome sequence of Aspergillus luchuensis NBRC 4314.</title>
        <authorList>
            <person name="Yamada O."/>
            <person name="Machida M."/>
            <person name="Hosoyama A."/>
            <person name="Goto M."/>
            <person name="Takahashi T."/>
            <person name="Futagami T."/>
            <person name="Yamagata Y."/>
            <person name="Takeuchi M."/>
            <person name="Kobayashi T."/>
            <person name="Koike H."/>
            <person name="Abe K."/>
            <person name="Asai K."/>
            <person name="Arita M."/>
            <person name="Fujita N."/>
            <person name="Fukuda K."/>
            <person name="Higa K."/>
            <person name="Horikawa H."/>
            <person name="Ishikawa T."/>
            <person name="Jinno K."/>
            <person name="Kato Y."/>
            <person name="Kirimura K."/>
            <person name="Mizutani O."/>
            <person name="Nakasone K."/>
            <person name="Sano M."/>
            <person name="Shiraishi Y."/>
            <person name="Tsukahara M."/>
            <person name="Gomi K."/>
        </authorList>
    </citation>
    <scope>NUCLEOTIDE SEQUENCE [LARGE SCALE GENOMIC DNA]</scope>
    <source>
        <strain evidence="7 8">RIB 2604</strain>
    </source>
</reference>
<comment type="subcellular location">
    <subcellularLocation>
        <location evidence="1">Membrane</location>
        <topology evidence="1">Multi-pass membrane protein</topology>
    </subcellularLocation>
</comment>
<dbReference type="PANTHER" id="PTHR30618">
    <property type="entry name" value="NCS1 FAMILY PURINE/PYRIMIDINE TRANSPORTER"/>
    <property type="match status" value="1"/>
</dbReference>
<evidence type="ECO:0000256" key="5">
    <source>
        <dbReference type="ARBA" id="ARBA00023136"/>
    </source>
</evidence>
<feature type="transmembrane region" description="Helical" evidence="6">
    <location>
        <begin position="181"/>
        <end position="202"/>
    </location>
</feature>
<gene>
    <name evidence="7" type="ORF">RIB2604_00600250</name>
</gene>
<accession>A0A146EZJ6</accession>
<keyword evidence="4 6" id="KW-1133">Transmembrane helix</keyword>
<evidence type="ECO:0000256" key="6">
    <source>
        <dbReference type="SAM" id="Phobius"/>
    </source>
</evidence>
<dbReference type="Proteomes" id="UP000075230">
    <property type="component" value="Unassembled WGS sequence"/>
</dbReference>
<sequence length="536" mass="59339">MTLLQWLEVPQEGETIPDRWINSDIEPIQADRRRWGFWTFNNYWVLISSNISGYMTGSSLIALGLSWWQAIVAIVVGNILATIFIVLNSLPGAYYHRKRLAELTPYQILTANLTTDAFQAWIGGECVYVCLQAIWPSLEKRIPNHMPTDTGMTTAEFVGYIIFMVLSLPVIYVRPHKLQKMFYISAVIVIVFEFVLLIWSLATMGPNGFGDTLASGSKVSGWMIAYGIISTIGSICAGILNQNDYARFARRPRDAIYGQLFSAALYAIIIGVIGILVTAATQERYGEAYWNLPKLLGAVIETGGSRSRAAGFFGGVALIVSQMGVNVPGNALSGGFDLAATFPRYINIRRGAYLTALVSIAANPWRLVNTATVFITVLSSYSVFMAPMIGLMIASYLCVHQRKIKVPDLFVGDARSIYWYTYGVNWRAIIAWICGTVPSLPGFIAYVNTTIHVPAGLMHLYYICFLSGALIAGAVFAALHYVFPDRRVRSFLASAPTARILIEEYRDQQITVEAVIHVRSPKLSDNEGETAINERV</sequence>
<feature type="transmembrane region" description="Helical" evidence="6">
    <location>
        <begin position="424"/>
        <end position="447"/>
    </location>
</feature>
<dbReference type="InterPro" id="IPR001248">
    <property type="entry name" value="Pur-cyt_permease"/>
</dbReference>
<dbReference type="VEuPathDB" id="FungiDB:ASPFODRAFT_126437"/>
<dbReference type="GO" id="GO:0005886">
    <property type="term" value="C:plasma membrane"/>
    <property type="evidence" value="ECO:0007669"/>
    <property type="project" value="TreeGrafter"/>
</dbReference>
<dbReference type="EMBL" id="BCWF01000006">
    <property type="protein sequence ID" value="GAT19448.1"/>
    <property type="molecule type" value="Genomic_DNA"/>
</dbReference>
<feature type="transmembrane region" description="Helical" evidence="6">
    <location>
        <begin position="222"/>
        <end position="240"/>
    </location>
</feature>
<name>A0A146EZJ6_ASPKA</name>
<dbReference type="Pfam" id="PF02133">
    <property type="entry name" value="Transp_cyt_pur"/>
    <property type="match status" value="2"/>
</dbReference>
<evidence type="ECO:0000313" key="8">
    <source>
        <dbReference type="Proteomes" id="UP000075230"/>
    </source>
</evidence>
<feature type="transmembrane region" description="Helical" evidence="6">
    <location>
        <begin position="260"/>
        <end position="280"/>
    </location>
</feature>
<feature type="transmembrane region" description="Helical" evidence="6">
    <location>
        <begin position="373"/>
        <end position="399"/>
    </location>
</feature>
<proteinExistence type="inferred from homology"/>
<evidence type="ECO:0000256" key="1">
    <source>
        <dbReference type="ARBA" id="ARBA00004141"/>
    </source>
</evidence>
<evidence type="ECO:0000256" key="2">
    <source>
        <dbReference type="ARBA" id="ARBA00008974"/>
    </source>
</evidence>
<keyword evidence="3 6" id="KW-0812">Transmembrane</keyword>
<feature type="transmembrane region" description="Helical" evidence="6">
    <location>
        <begin position="459"/>
        <end position="483"/>
    </location>
</feature>
<evidence type="ECO:0000256" key="3">
    <source>
        <dbReference type="ARBA" id="ARBA00022692"/>
    </source>
</evidence>
<reference evidence="8" key="2">
    <citation type="submission" date="2016-02" db="EMBL/GenBank/DDBJ databases">
        <title>Genome sequencing of Aspergillus luchuensis NBRC 4314.</title>
        <authorList>
            <person name="Yamada O."/>
        </authorList>
    </citation>
    <scope>NUCLEOTIDE SEQUENCE [LARGE SCALE GENOMIC DNA]</scope>
    <source>
        <strain evidence="8">RIB 2604</strain>
    </source>
</reference>
<dbReference type="AlphaFoldDB" id="A0A146EZJ6"/>
<dbReference type="GO" id="GO:0015205">
    <property type="term" value="F:nucleobase transmembrane transporter activity"/>
    <property type="evidence" value="ECO:0007669"/>
    <property type="project" value="TreeGrafter"/>
</dbReference>
<organism evidence="7 8">
    <name type="scientific">Aspergillus kawachii</name>
    <name type="common">White koji mold</name>
    <name type="synonym">Aspergillus awamori var. kawachi</name>
    <dbReference type="NCBI Taxonomy" id="1069201"/>
    <lineage>
        <taxon>Eukaryota</taxon>
        <taxon>Fungi</taxon>
        <taxon>Dikarya</taxon>
        <taxon>Ascomycota</taxon>
        <taxon>Pezizomycotina</taxon>
        <taxon>Eurotiomycetes</taxon>
        <taxon>Eurotiomycetidae</taxon>
        <taxon>Eurotiales</taxon>
        <taxon>Aspergillaceae</taxon>
        <taxon>Aspergillus</taxon>
        <taxon>Aspergillus subgen. Circumdati</taxon>
    </lineage>
</organism>
<feature type="transmembrane region" description="Helical" evidence="6">
    <location>
        <begin position="43"/>
        <end position="63"/>
    </location>
</feature>
<evidence type="ECO:0000313" key="7">
    <source>
        <dbReference type="EMBL" id="GAT19448.1"/>
    </source>
</evidence>
<comment type="similarity">
    <text evidence="2">Belongs to the purine-cytosine permease (2.A.39) family.</text>
</comment>